<keyword evidence="1 5" id="KW-0673">Quorum sensing</keyword>
<name>A0ABY8QGX2_9RHOB</name>
<dbReference type="PROSITE" id="PS51187">
    <property type="entry name" value="AUTOINDUCER_SYNTH_2"/>
    <property type="match status" value="1"/>
</dbReference>
<proteinExistence type="inferred from homology"/>
<dbReference type="RefSeq" id="WP_282300526.1">
    <property type="nucleotide sequence ID" value="NZ_CP124616.1"/>
</dbReference>
<keyword evidence="2 6" id="KW-0808">Transferase</keyword>
<dbReference type="SUPFAM" id="SSF55729">
    <property type="entry name" value="Acyl-CoA N-acyltransferases (Nat)"/>
    <property type="match status" value="1"/>
</dbReference>
<reference evidence="7 8" key="1">
    <citation type="submission" date="2023-05" db="EMBL/GenBank/DDBJ databases">
        <title>YMD87, complete Genome.</title>
        <authorList>
            <person name="Zhang J."/>
            <person name="Xu X."/>
        </authorList>
    </citation>
    <scope>NUCLEOTIDE SEQUENCE [LARGE SCALE GENOMIC DNA]</scope>
    <source>
        <strain evidence="7 8">YMD87</strain>
    </source>
</reference>
<sequence>MIRYIYGEDLHKFPRLARTMFEDRAAQFKSRHDWDVSVDEDGLERDEYDHENPLYIIYQNPDGTHGGSLRLMPTMGPTMVNDHFTHLTDGVTVKSPLIWECTRFCLARGAKPGVAAALMLAGGHVMEEFGVEHFVGVIFAHMVRVFRRIGSTPEVLGTVGEGREAISVGIWEFTPETQAKVAKSAGVSIEMSKRWFEMSFGHVFQTRELAAA</sequence>
<evidence type="ECO:0000256" key="1">
    <source>
        <dbReference type="ARBA" id="ARBA00022654"/>
    </source>
</evidence>
<dbReference type="Gene3D" id="3.40.630.30">
    <property type="match status" value="1"/>
</dbReference>
<keyword evidence="4 5" id="KW-0071">Autoinducer synthesis</keyword>
<dbReference type="EC" id="2.3.1.184" evidence="6"/>
<comment type="similarity">
    <text evidence="5 6">Belongs to the autoinducer synthase family.</text>
</comment>
<evidence type="ECO:0000256" key="4">
    <source>
        <dbReference type="ARBA" id="ARBA00022929"/>
    </source>
</evidence>
<dbReference type="InterPro" id="IPR016181">
    <property type="entry name" value="Acyl_CoA_acyltransferase"/>
</dbReference>
<evidence type="ECO:0000313" key="7">
    <source>
        <dbReference type="EMBL" id="WGW03896.1"/>
    </source>
</evidence>
<protein>
    <recommendedName>
        <fullName evidence="6">Acyl-homoserine-lactone synthase</fullName>
        <ecNumber evidence="6">2.3.1.184</ecNumber>
    </recommendedName>
    <alternativeName>
        <fullName evidence="6">Autoinducer synthesis protein</fullName>
    </alternativeName>
</protein>
<evidence type="ECO:0000256" key="2">
    <source>
        <dbReference type="ARBA" id="ARBA00022679"/>
    </source>
</evidence>
<dbReference type="Proteomes" id="UP001241605">
    <property type="component" value="Chromosome"/>
</dbReference>
<evidence type="ECO:0000256" key="6">
    <source>
        <dbReference type="RuleBase" id="RU361135"/>
    </source>
</evidence>
<evidence type="ECO:0000256" key="5">
    <source>
        <dbReference type="PROSITE-ProRule" id="PRU00533"/>
    </source>
</evidence>
<organism evidence="7 8">
    <name type="scientific">Tropicibacter oceani</name>
    <dbReference type="NCBI Taxonomy" id="3058420"/>
    <lineage>
        <taxon>Bacteria</taxon>
        <taxon>Pseudomonadati</taxon>
        <taxon>Pseudomonadota</taxon>
        <taxon>Alphaproteobacteria</taxon>
        <taxon>Rhodobacterales</taxon>
        <taxon>Roseobacteraceae</taxon>
        <taxon>Tropicibacter</taxon>
    </lineage>
</organism>
<dbReference type="Pfam" id="PF00765">
    <property type="entry name" value="Autoind_synth"/>
    <property type="match status" value="1"/>
</dbReference>
<dbReference type="PANTHER" id="PTHR39322:SF1">
    <property type="entry name" value="ISOVALERYL-HOMOSERINE LACTONE SYNTHASE"/>
    <property type="match status" value="1"/>
</dbReference>
<evidence type="ECO:0000313" key="8">
    <source>
        <dbReference type="Proteomes" id="UP001241605"/>
    </source>
</evidence>
<gene>
    <name evidence="7" type="ORF">QF118_18575</name>
</gene>
<keyword evidence="8" id="KW-1185">Reference proteome</keyword>
<accession>A0ABY8QGX2</accession>
<dbReference type="PANTHER" id="PTHR39322">
    <property type="entry name" value="ACYL-HOMOSERINE-LACTONE SYNTHASE"/>
    <property type="match status" value="1"/>
</dbReference>
<dbReference type="PRINTS" id="PR01549">
    <property type="entry name" value="AUTOINDCRSYN"/>
</dbReference>
<comment type="catalytic activity">
    <reaction evidence="6">
        <text>a fatty acyl-[ACP] + S-adenosyl-L-methionine = an N-acyl-L-homoserine lactone + S-methyl-5'-thioadenosine + holo-[ACP] + H(+)</text>
        <dbReference type="Rhea" id="RHEA:10096"/>
        <dbReference type="Rhea" id="RHEA-COMP:9685"/>
        <dbReference type="Rhea" id="RHEA-COMP:14125"/>
        <dbReference type="ChEBI" id="CHEBI:15378"/>
        <dbReference type="ChEBI" id="CHEBI:17509"/>
        <dbReference type="ChEBI" id="CHEBI:55474"/>
        <dbReference type="ChEBI" id="CHEBI:59789"/>
        <dbReference type="ChEBI" id="CHEBI:64479"/>
        <dbReference type="ChEBI" id="CHEBI:138651"/>
        <dbReference type="EC" id="2.3.1.184"/>
    </reaction>
</comment>
<keyword evidence="3 6" id="KW-0949">S-adenosyl-L-methionine</keyword>
<evidence type="ECO:0000256" key="3">
    <source>
        <dbReference type="ARBA" id="ARBA00022691"/>
    </source>
</evidence>
<dbReference type="EMBL" id="CP124616">
    <property type="protein sequence ID" value="WGW03896.1"/>
    <property type="molecule type" value="Genomic_DNA"/>
</dbReference>
<dbReference type="InterPro" id="IPR001690">
    <property type="entry name" value="Autoind_synthase"/>
</dbReference>